<proteinExistence type="predicted"/>
<keyword evidence="4" id="KW-1185">Reference proteome</keyword>
<feature type="coiled-coil region" evidence="1">
    <location>
        <begin position="1051"/>
        <end position="1087"/>
    </location>
</feature>
<dbReference type="Proteomes" id="UP001497602">
    <property type="component" value="Unassembled WGS sequence"/>
</dbReference>
<feature type="domain" description="Phage tail tape measure protein" evidence="2">
    <location>
        <begin position="101"/>
        <end position="299"/>
    </location>
</feature>
<evidence type="ECO:0000259" key="2">
    <source>
        <dbReference type="Pfam" id="PF10145"/>
    </source>
</evidence>
<gene>
    <name evidence="3" type="ORF">T190115A13A_160011</name>
</gene>
<organism evidence="3 4">
    <name type="scientific">Tenacibaculum vairaonense</name>
    <dbReference type="NCBI Taxonomy" id="3137860"/>
    <lineage>
        <taxon>Bacteria</taxon>
        <taxon>Pseudomonadati</taxon>
        <taxon>Bacteroidota</taxon>
        <taxon>Flavobacteriia</taxon>
        <taxon>Flavobacteriales</taxon>
        <taxon>Flavobacteriaceae</taxon>
        <taxon>Tenacibaculum</taxon>
    </lineage>
</organism>
<evidence type="ECO:0000313" key="3">
    <source>
        <dbReference type="EMBL" id="CAL2105478.1"/>
    </source>
</evidence>
<accession>A0ABM9PIM3</accession>
<dbReference type="InterPro" id="IPR010090">
    <property type="entry name" value="Phage_tape_meas"/>
</dbReference>
<sequence>MASSKNTNLNLTIHINGKEVKNNFNAVKREMYRLRREVSKATRGTEEYKRKSEELKKVTKIYKNIKEEINGVPSLLEKVKDKLGGIAELALGVFAVDRIMSYGKAIFESVNQLRKLKGAIGKLGGVSENSIDKVTVKIKSLSDVFEKDTSKMSESANNFAKQYGEDFGDVLELIQQGFLEGADANDEFLDKLKEYPPLLKETGLSAKQVIALMTQEVKQGIYSDKGVDAIKEANLRLREMPKSTIEALKALGFSSKKLQKELRDGSKTTFDVIQMVSKRMASLPSQSTIVGQSIADIFGGPGEDAGIKYLSNLYKIDLSMKDTIDTSDKFTQAKKLELEATESLNNLYIQFTDTGNSLNITWQKLKIQFANSIGYLLKLTGITNGTDGSIIRVRENLKILIKILTVAGTAFFSYTAAVKLMTIWKERATKGTILNTLAVRANAIGMGVARSATLAYQVVTALLTGNIKKATLAMRSFSVVTKLNPIGLLVSAISAAVVAYNLFSESTDKASVKQKALNAIKIKASKIIAEEESSLKKLLVVAKDEKLSKDERKKAIEKLNKLSPKYLGNLTLENIGTREATKAIDLYVSAMKKRAEQKAVEQLIDETIKERKKEEAKNLKDNVKWYDYLTSSIKSFGNQAMASANIAASASERKSAKISALVEKEKAYIEQYKKGLHEKKLSDVKQLEIDKKFQQIRNTLLETARKLRIKNIEKLTNEQLRVEIQKAIERNNKLSQIDSKASDKEAKKRQKRLQEEKEYRDEILLSTKTLYEQAIVSYQNMLKLAGLYGKDRESLTKDELKVLEVLEKQHKVKIAQIELSETEKFLEAKKKKYEKERDGRREAFNNELNEIKSFSVAKEQLSKTLGYKELSEIKTLKKAKSALERQHEVHELQKQAEYLQSIINLYTTALKTGEIEGVNFADNILTEEQKEILNSQLEQVRLKLSEINAEKNKTSGKSEEESSDLDLSGTDDVDLFGFSPEQWQDAFSNLDKAKGKVAAMSTVLTGLQNAWGMYNQFVAQAEAKQLKEFEKKSEKRKIALKKQLDSGIIDQETYNKKVEEIDNELAKKKAEIEYKQAKREKDMAIANVAIQTASAIMSIWAQVPKGDFGISAGLMTGFVTALGAAKIGLIASTPLPDRGYKYGGFTEGLGYRDHTGDEVAGVVHADEYVVPKFVMNSTDPAVPQVIQYLEHKRKEKIGYFNTGGHTSTPVPKFSESDDTGTSESTKLMELILIQYTRLNDHLDNGIIANTLIGDNEIHRYKTRQEKLNNSRNNAKIQ</sequence>
<comment type="caution">
    <text evidence="3">The sequence shown here is derived from an EMBL/GenBank/DDBJ whole genome shotgun (WGS) entry which is preliminary data.</text>
</comment>
<reference evidence="3 4" key="1">
    <citation type="submission" date="2024-05" db="EMBL/GenBank/DDBJ databases">
        <authorList>
            <person name="Duchaud E."/>
        </authorList>
    </citation>
    <scope>NUCLEOTIDE SEQUENCE [LARGE SCALE GENOMIC DNA]</scope>
    <source>
        <strain evidence="3">Ena-SAMPLE-TAB-13-05-2024-13:56:06:370-140305</strain>
    </source>
</reference>
<name>A0ABM9PIM3_9FLAO</name>
<protein>
    <submittedName>
        <fullName evidence="3">Phage tail protein</fullName>
    </submittedName>
</protein>
<keyword evidence="1" id="KW-0175">Coiled coil</keyword>
<dbReference type="EMBL" id="CAXJRC010000007">
    <property type="protein sequence ID" value="CAL2105478.1"/>
    <property type="molecule type" value="Genomic_DNA"/>
</dbReference>
<dbReference type="Pfam" id="PF10145">
    <property type="entry name" value="PhageMin_Tail"/>
    <property type="match status" value="1"/>
</dbReference>
<evidence type="ECO:0000313" key="4">
    <source>
        <dbReference type="Proteomes" id="UP001497602"/>
    </source>
</evidence>
<evidence type="ECO:0000256" key="1">
    <source>
        <dbReference type="SAM" id="Coils"/>
    </source>
</evidence>